<dbReference type="Proteomes" id="UP001209540">
    <property type="component" value="Unassembled WGS sequence"/>
</dbReference>
<feature type="domain" description="Heterokaryon incompatibility" evidence="2">
    <location>
        <begin position="61"/>
        <end position="197"/>
    </location>
</feature>
<organism evidence="3 4">
    <name type="scientific">Phascolomyces articulosus</name>
    <dbReference type="NCBI Taxonomy" id="60185"/>
    <lineage>
        <taxon>Eukaryota</taxon>
        <taxon>Fungi</taxon>
        <taxon>Fungi incertae sedis</taxon>
        <taxon>Mucoromycota</taxon>
        <taxon>Mucoromycotina</taxon>
        <taxon>Mucoromycetes</taxon>
        <taxon>Mucorales</taxon>
        <taxon>Lichtheimiaceae</taxon>
        <taxon>Phascolomyces</taxon>
    </lineage>
</organism>
<name>A0AAD5K8M0_9FUNG</name>
<protein>
    <recommendedName>
        <fullName evidence="2">Heterokaryon incompatibility domain-containing protein</fullName>
    </recommendedName>
</protein>
<keyword evidence="4" id="KW-1185">Reference proteome</keyword>
<evidence type="ECO:0000259" key="2">
    <source>
        <dbReference type="Pfam" id="PF06985"/>
    </source>
</evidence>
<dbReference type="EMBL" id="JAIXMP010000015">
    <property type="protein sequence ID" value="KAI9261513.1"/>
    <property type="molecule type" value="Genomic_DNA"/>
</dbReference>
<feature type="non-terminal residue" evidence="3">
    <location>
        <position position="257"/>
    </location>
</feature>
<evidence type="ECO:0000313" key="3">
    <source>
        <dbReference type="EMBL" id="KAI9261513.1"/>
    </source>
</evidence>
<sequence>MYITYETAQWANDGQGDYVKYHHQLPKSVPDALPKPEFMPTKLVRISDIQVMDGSQVNEGYCALSYAWNQSGEIIQDGVTGKYKRIDEGKHKIIQEERDNSGKNTDNNQQEQREEKYVKFEGVIQQICQQFNIKYIWYDQICICQDDKEEKQREIRNMYRIFSNAYCTVALVPEFRYLSYDEDKSSISSLLYQKDMLQQHEWFKSLWTLEEAIQSRKLLFVGRNTHMWGGEDPLSSAIHWENQNQDFNVNTDQEVTP</sequence>
<dbReference type="InterPro" id="IPR010730">
    <property type="entry name" value="HET"/>
</dbReference>
<reference evidence="3" key="2">
    <citation type="submission" date="2023-02" db="EMBL/GenBank/DDBJ databases">
        <authorList>
            <consortium name="DOE Joint Genome Institute"/>
            <person name="Mondo S.J."/>
            <person name="Chang Y."/>
            <person name="Wang Y."/>
            <person name="Ahrendt S."/>
            <person name="Andreopoulos W."/>
            <person name="Barry K."/>
            <person name="Beard J."/>
            <person name="Benny G.L."/>
            <person name="Blankenship S."/>
            <person name="Bonito G."/>
            <person name="Cuomo C."/>
            <person name="Desiro A."/>
            <person name="Gervers K.A."/>
            <person name="Hundley H."/>
            <person name="Kuo A."/>
            <person name="LaButti K."/>
            <person name="Lang B.F."/>
            <person name="Lipzen A."/>
            <person name="O'Donnell K."/>
            <person name="Pangilinan J."/>
            <person name="Reynolds N."/>
            <person name="Sandor L."/>
            <person name="Smith M.W."/>
            <person name="Tsang A."/>
            <person name="Grigoriev I.V."/>
            <person name="Stajich J.E."/>
            <person name="Spatafora J.W."/>
        </authorList>
    </citation>
    <scope>NUCLEOTIDE SEQUENCE</scope>
    <source>
        <strain evidence="3">RSA 2281</strain>
    </source>
</reference>
<dbReference type="PANTHER" id="PTHR33112">
    <property type="entry name" value="DOMAIN PROTEIN, PUTATIVE-RELATED"/>
    <property type="match status" value="1"/>
</dbReference>
<dbReference type="AlphaFoldDB" id="A0AAD5K8M0"/>
<evidence type="ECO:0000313" key="4">
    <source>
        <dbReference type="Proteomes" id="UP001209540"/>
    </source>
</evidence>
<gene>
    <name evidence="3" type="ORF">BDA99DRAFT_572437</name>
</gene>
<accession>A0AAD5K8M0</accession>
<comment type="caution">
    <text evidence="3">The sequence shown here is derived from an EMBL/GenBank/DDBJ whole genome shotgun (WGS) entry which is preliminary data.</text>
</comment>
<feature type="region of interest" description="Disordered" evidence="1">
    <location>
        <begin position="93"/>
        <end position="112"/>
    </location>
</feature>
<reference evidence="3" key="1">
    <citation type="journal article" date="2022" name="IScience">
        <title>Evolution of zygomycete secretomes and the origins of terrestrial fungal ecologies.</title>
        <authorList>
            <person name="Chang Y."/>
            <person name="Wang Y."/>
            <person name="Mondo S."/>
            <person name="Ahrendt S."/>
            <person name="Andreopoulos W."/>
            <person name="Barry K."/>
            <person name="Beard J."/>
            <person name="Benny G.L."/>
            <person name="Blankenship S."/>
            <person name="Bonito G."/>
            <person name="Cuomo C."/>
            <person name="Desiro A."/>
            <person name="Gervers K.A."/>
            <person name="Hundley H."/>
            <person name="Kuo A."/>
            <person name="LaButti K."/>
            <person name="Lang B.F."/>
            <person name="Lipzen A."/>
            <person name="O'Donnell K."/>
            <person name="Pangilinan J."/>
            <person name="Reynolds N."/>
            <person name="Sandor L."/>
            <person name="Smith M.E."/>
            <person name="Tsang A."/>
            <person name="Grigoriev I.V."/>
            <person name="Stajich J.E."/>
            <person name="Spatafora J.W."/>
        </authorList>
    </citation>
    <scope>NUCLEOTIDE SEQUENCE</scope>
    <source>
        <strain evidence="3">RSA 2281</strain>
    </source>
</reference>
<dbReference type="PANTHER" id="PTHR33112:SF16">
    <property type="entry name" value="HETEROKARYON INCOMPATIBILITY DOMAIN-CONTAINING PROTEIN"/>
    <property type="match status" value="1"/>
</dbReference>
<proteinExistence type="predicted"/>
<dbReference type="Pfam" id="PF06985">
    <property type="entry name" value="HET"/>
    <property type="match status" value="1"/>
</dbReference>
<evidence type="ECO:0000256" key="1">
    <source>
        <dbReference type="SAM" id="MobiDB-lite"/>
    </source>
</evidence>